<feature type="domain" description="SH3" evidence="4">
    <location>
        <begin position="451"/>
        <end position="519"/>
    </location>
</feature>
<evidence type="ECO:0000256" key="1">
    <source>
        <dbReference type="ARBA" id="ARBA00022443"/>
    </source>
</evidence>
<dbReference type="InterPro" id="IPR027417">
    <property type="entry name" value="P-loop_NTPase"/>
</dbReference>
<dbReference type="SMART" id="SM00218">
    <property type="entry name" value="ZU5"/>
    <property type="match status" value="1"/>
</dbReference>
<feature type="compositionally biased region" description="Polar residues" evidence="3">
    <location>
        <begin position="1248"/>
        <end position="1257"/>
    </location>
</feature>
<organism evidence="8 9">
    <name type="scientific">Petrolisthes cinctipes</name>
    <name type="common">Flat porcelain crab</name>
    <dbReference type="NCBI Taxonomy" id="88211"/>
    <lineage>
        <taxon>Eukaryota</taxon>
        <taxon>Metazoa</taxon>
        <taxon>Ecdysozoa</taxon>
        <taxon>Arthropoda</taxon>
        <taxon>Crustacea</taxon>
        <taxon>Multicrustacea</taxon>
        <taxon>Malacostraca</taxon>
        <taxon>Eumalacostraca</taxon>
        <taxon>Eucarida</taxon>
        <taxon>Decapoda</taxon>
        <taxon>Pleocyemata</taxon>
        <taxon>Anomura</taxon>
        <taxon>Galatheoidea</taxon>
        <taxon>Porcellanidae</taxon>
        <taxon>Petrolisthes</taxon>
    </lineage>
</organism>
<evidence type="ECO:0000313" key="9">
    <source>
        <dbReference type="Proteomes" id="UP001286313"/>
    </source>
</evidence>
<dbReference type="PROSITE" id="PS50002">
    <property type="entry name" value="SH3"/>
    <property type="match status" value="1"/>
</dbReference>
<feature type="compositionally biased region" description="Gly residues" evidence="3">
    <location>
        <begin position="1109"/>
        <end position="1119"/>
    </location>
</feature>
<dbReference type="SUPFAM" id="SSF52540">
    <property type="entry name" value="P-loop containing nucleoside triphosphate hydrolases"/>
    <property type="match status" value="1"/>
</dbReference>
<keyword evidence="9" id="KW-1185">Reference proteome</keyword>
<dbReference type="PANTHER" id="PTHR13865:SF28">
    <property type="entry name" value="POLYCHAETOID, ISOFORM O"/>
    <property type="match status" value="1"/>
</dbReference>
<feature type="region of interest" description="Disordered" evidence="3">
    <location>
        <begin position="1134"/>
        <end position="1257"/>
    </location>
</feature>
<dbReference type="SUPFAM" id="SSF50156">
    <property type="entry name" value="PDZ domain-like"/>
    <property type="match status" value="3"/>
</dbReference>
<dbReference type="Pfam" id="PF00625">
    <property type="entry name" value="Guanylate_kin"/>
    <property type="match status" value="1"/>
</dbReference>
<dbReference type="FunFam" id="2.60.220.30:FF:000004">
    <property type="entry name" value="tight junction protein ZO-1 isoform X1"/>
    <property type="match status" value="1"/>
</dbReference>
<evidence type="ECO:0000256" key="3">
    <source>
        <dbReference type="SAM" id="MobiDB-lite"/>
    </source>
</evidence>
<dbReference type="PROSITE" id="PS51145">
    <property type="entry name" value="ZU5"/>
    <property type="match status" value="1"/>
</dbReference>
<feature type="compositionally biased region" description="Gly residues" evidence="3">
    <location>
        <begin position="1196"/>
        <end position="1209"/>
    </location>
</feature>
<dbReference type="PROSITE" id="PS51257">
    <property type="entry name" value="PROKAR_LIPOPROTEIN"/>
    <property type="match status" value="1"/>
</dbReference>
<feature type="domain" description="PDZ" evidence="6">
    <location>
        <begin position="109"/>
        <end position="196"/>
    </location>
</feature>
<dbReference type="CDD" id="cd06727">
    <property type="entry name" value="PDZ1_ZO1-like"/>
    <property type="match status" value="1"/>
</dbReference>
<dbReference type="CDD" id="cd11859">
    <property type="entry name" value="SH3_ZO"/>
    <property type="match status" value="1"/>
</dbReference>
<dbReference type="PANTHER" id="PTHR13865">
    <property type="entry name" value="TIGHT JUNCTION PROTEIN"/>
    <property type="match status" value="1"/>
</dbReference>
<dbReference type="InterPro" id="IPR036034">
    <property type="entry name" value="PDZ_sf"/>
</dbReference>
<feature type="compositionally biased region" description="Pro residues" evidence="3">
    <location>
        <begin position="837"/>
        <end position="853"/>
    </location>
</feature>
<proteinExistence type="predicted"/>
<dbReference type="InterPro" id="IPR000906">
    <property type="entry name" value="ZU5_dom"/>
</dbReference>
<dbReference type="SUPFAM" id="SSF50044">
    <property type="entry name" value="SH3-domain"/>
    <property type="match status" value="1"/>
</dbReference>
<feature type="compositionally biased region" description="Pro residues" evidence="3">
    <location>
        <begin position="785"/>
        <end position="795"/>
    </location>
</feature>
<feature type="region of interest" description="Disordered" evidence="3">
    <location>
        <begin position="763"/>
        <end position="1119"/>
    </location>
</feature>
<dbReference type="InterPro" id="IPR001452">
    <property type="entry name" value="SH3_domain"/>
</dbReference>
<feature type="domain" description="PDZ" evidence="6">
    <location>
        <begin position="208"/>
        <end position="286"/>
    </location>
</feature>
<evidence type="ECO:0000259" key="5">
    <source>
        <dbReference type="PROSITE" id="PS50052"/>
    </source>
</evidence>
<dbReference type="InterPro" id="IPR008144">
    <property type="entry name" value="Guanylate_kin-like_dom"/>
</dbReference>
<feature type="compositionally biased region" description="Pro residues" evidence="3">
    <location>
        <begin position="944"/>
        <end position="955"/>
    </location>
</feature>
<dbReference type="Gene3D" id="3.40.50.300">
    <property type="entry name" value="P-loop containing nucleotide triphosphate hydrolases"/>
    <property type="match status" value="1"/>
</dbReference>
<dbReference type="Gene3D" id="2.60.220.30">
    <property type="match status" value="1"/>
</dbReference>
<evidence type="ECO:0000313" key="8">
    <source>
        <dbReference type="EMBL" id="KAK3870316.1"/>
    </source>
</evidence>
<feature type="compositionally biased region" description="Polar residues" evidence="3">
    <location>
        <begin position="1166"/>
        <end position="1180"/>
    </location>
</feature>
<dbReference type="CDD" id="cd06728">
    <property type="entry name" value="PDZ2_ZO1-like_ds"/>
    <property type="match status" value="1"/>
</dbReference>
<feature type="compositionally biased region" description="Basic and acidic residues" evidence="3">
    <location>
        <begin position="856"/>
        <end position="866"/>
    </location>
</feature>
<feature type="domain" description="PDZ" evidence="6">
    <location>
        <begin position="366"/>
        <end position="439"/>
    </location>
</feature>
<feature type="compositionally biased region" description="Low complexity" evidence="3">
    <location>
        <begin position="1141"/>
        <end position="1157"/>
    </location>
</feature>
<dbReference type="Gene3D" id="2.30.30.40">
    <property type="entry name" value="SH3 Domains"/>
    <property type="match status" value="1"/>
</dbReference>
<dbReference type="Gene3D" id="2.30.42.10">
    <property type="match status" value="3"/>
</dbReference>
<evidence type="ECO:0008006" key="10">
    <source>
        <dbReference type="Google" id="ProtNLM"/>
    </source>
</evidence>
<protein>
    <recommendedName>
        <fullName evidence="10">Tight junction protein ZO-1</fullName>
    </recommendedName>
</protein>
<dbReference type="GO" id="GO:0098609">
    <property type="term" value="P:cell-cell adhesion"/>
    <property type="evidence" value="ECO:0007669"/>
    <property type="project" value="TreeGrafter"/>
</dbReference>
<dbReference type="CDD" id="cd06729">
    <property type="entry name" value="PDZ3_ZO1-like_domain"/>
    <property type="match status" value="1"/>
</dbReference>
<dbReference type="GO" id="GO:0150105">
    <property type="term" value="P:protein localization to cell-cell junction"/>
    <property type="evidence" value="ECO:0007669"/>
    <property type="project" value="TreeGrafter"/>
</dbReference>
<dbReference type="GO" id="GO:0045216">
    <property type="term" value="P:cell-cell junction organization"/>
    <property type="evidence" value="ECO:0007669"/>
    <property type="project" value="TreeGrafter"/>
</dbReference>
<dbReference type="InterPro" id="IPR008145">
    <property type="entry name" value="GK/Ca_channel_bsu"/>
</dbReference>
<dbReference type="EMBL" id="JAWQEG010002689">
    <property type="protein sequence ID" value="KAK3870316.1"/>
    <property type="molecule type" value="Genomic_DNA"/>
</dbReference>
<name>A0AAE1FAX1_PETCI</name>
<feature type="region of interest" description="Disordered" evidence="3">
    <location>
        <begin position="285"/>
        <end position="305"/>
    </location>
</feature>
<dbReference type="FunFam" id="2.30.42.10:FF:000029">
    <property type="entry name" value="tight junction protein ZO-1 isoform X1"/>
    <property type="match status" value="1"/>
</dbReference>
<comment type="caution">
    <text evidence="8">The sequence shown here is derived from an EMBL/GenBank/DDBJ whole genome shotgun (WGS) entry which is preliminary data.</text>
</comment>
<accession>A0AAE1FAX1</accession>
<evidence type="ECO:0000259" key="6">
    <source>
        <dbReference type="PROSITE" id="PS50106"/>
    </source>
</evidence>
<feature type="compositionally biased region" description="Pro residues" evidence="3">
    <location>
        <begin position="1084"/>
        <end position="1101"/>
    </location>
</feature>
<dbReference type="GO" id="GO:0005923">
    <property type="term" value="C:bicellular tight junction"/>
    <property type="evidence" value="ECO:0007669"/>
    <property type="project" value="TreeGrafter"/>
</dbReference>
<dbReference type="SMART" id="SM00228">
    <property type="entry name" value="PDZ"/>
    <property type="match status" value="3"/>
</dbReference>
<sequence>MKVLTVLAGSGSSGGCGGVGVEVSEKSVKEQKPPPPPALGLVFPSHVLCSCLLRFSKNQEAASWVITSPELPDIVYIIKSGCELANVTLPEFFSWLSQGGERVVWEFHNVTLTRVPGYGFGIAVSGGRDNPHFTNGDPSIAISDVLKAGPAEGKLQINDRLISANGISLENVDYGRAVAVLRDSGAAVQLVVKRRIVLPHAPEAQTIKVALTKNRKKDDFGIVLGCRIYVKEITNRAAFEKDGSLKEGDVILRINANSTDGMTLKEAKKLMDSTKERLSLVVRRDPPQHQHTPQHSTIPPDLTVKDMRGGEYSDTRPNYSTQNLYVQPPTRSELTRGTGLYGPDTPDSKNNLMRSGPDPRFVSFKKEGSVGIRLTGGNEAGIYVTAVQPGSQAQLQGLIPGDKILKVNDMDMAGVTREEAVLYLMSLQNQIDLIVQTRRHDYDTILNTQKGDLFYIKTHFHYEPNGKSELSFRSGDIFRVVDTLHNGVVGAWQVHRIGRNNQETQKGIVPNKARAEELATAQFNAAKKEQTQSESRGGFFKRRRNSRRSKSLGKDHWEDVVFADSVSKFPAYERVTLRHPGFVRPIVLFGPLADVARDKLLKENPDKFASPQLDSSGEKPSGIIRLSAIREIMERGKHAVLDITPNAVDRLNYAQFYPVVIFLRAESKQVVKELRSGFPNDLARDRGRMSSKKCFDQSVKLEKLWSHVFTSTINLTHPEAWFRKVREVVDKQQAGPIWMSETKPTEALSDDFLFPMTSRLSYASSPESDLETGPESRTPSKSPHRPPPSGGPPHPHLPHHHLPGHLSDARMGRMVKSSSDPSLAAPEDTDPGSYGGGPPPYTASPTRVHPPPSEMYDDRRKSHGGDSKYGFASGGSYGSDLYASRPPPLVNSGAGTGGGGSSMASIPGSPYASVPPPGYSSRPPPQQQNLPPPMHSPHHRRSPNAPPPTRGPPPQVGYSSSSPGGNIAPPPYLNGHSPDGAPEVPPKVDRTSKPGRVRSGQDFGSGKDLELDANNYMNTGRGSDSQHKSPYEVVTPPLGPNAHDDLKSRLHPRSPHQPYRYSRSASQPPNYRSDDPYRTSDYKPIPPPKSSNYKPVPPPKPKNYKPQVPGGGMDSGGGGWDAYIDGRKVYERGNYHTTSNGGLSDDYSGLDSGQGSSLDRKYDTFGRSSYGKQVPTSASGRSGYYLNVPPPRDLLPGGGQHGSGAGAGARGDLPNHDHRGSAFELYKKPPDPRGPPGSHHPALPTYSDLGNSNNNNRRSVAEEGINRLSVAEEGKHKVIATARGVYDHKGGTLTSEETGVSIVIPPGAITKGDKQEIYFKVCRDNSLVPPLDQERGETLLSPLVMCGPHGLQFTRPVELRLPHAASVSPNTWSFALKSSDTPTGQPAQWTNMSLADAPHTSHVGANCVSVLVDHF</sequence>
<dbReference type="Pfam" id="PF07653">
    <property type="entry name" value="SH3_2"/>
    <property type="match status" value="1"/>
</dbReference>
<dbReference type="GO" id="GO:0050839">
    <property type="term" value="F:cell adhesion molecule binding"/>
    <property type="evidence" value="ECO:0007669"/>
    <property type="project" value="TreeGrafter"/>
</dbReference>
<dbReference type="InterPro" id="IPR001478">
    <property type="entry name" value="PDZ"/>
</dbReference>
<gene>
    <name evidence="8" type="ORF">Pcinc_024444</name>
</gene>
<feature type="compositionally biased region" description="Pro residues" evidence="3">
    <location>
        <begin position="913"/>
        <end position="935"/>
    </location>
</feature>
<feature type="region of interest" description="Disordered" evidence="3">
    <location>
        <begin position="331"/>
        <end position="353"/>
    </location>
</feature>
<reference evidence="8" key="1">
    <citation type="submission" date="2023-10" db="EMBL/GenBank/DDBJ databases">
        <title>Genome assemblies of two species of porcelain crab, Petrolisthes cinctipes and Petrolisthes manimaculis (Anomura: Porcellanidae).</title>
        <authorList>
            <person name="Angst P."/>
        </authorList>
    </citation>
    <scope>NUCLEOTIDE SEQUENCE</scope>
    <source>
        <strain evidence="8">PB745_01</strain>
        <tissue evidence="8">Gill</tissue>
    </source>
</reference>
<dbReference type="Proteomes" id="UP001286313">
    <property type="component" value="Unassembled WGS sequence"/>
</dbReference>
<dbReference type="Pfam" id="PF00791">
    <property type="entry name" value="ZU5"/>
    <property type="match status" value="1"/>
</dbReference>
<feature type="domain" description="ZU5" evidence="7">
    <location>
        <begin position="1280"/>
        <end position="1415"/>
    </location>
</feature>
<feature type="compositionally biased region" description="Basic and acidic residues" evidence="3">
    <location>
        <begin position="1072"/>
        <end position="1081"/>
    </location>
</feature>
<dbReference type="PROSITE" id="PS50052">
    <property type="entry name" value="GUANYLATE_KINASE_2"/>
    <property type="match status" value="1"/>
</dbReference>
<evidence type="ECO:0000256" key="2">
    <source>
        <dbReference type="PROSITE-ProRule" id="PRU00192"/>
    </source>
</evidence>
<evidence type="ECO:0000259" key="4">
    <source>
        <dbReference type="PROSITE" id="PS50002"/>
    </source>
</evidence>
<feature type="region of interest" description="Disordered" evidence="3">
    <location>
        <begin position="523"/>
        <end position="547"/>
    </location>
</feature>
<feature type="domain" description="Guanylate kinase-like" evidence="5">
    <location>
        <begin position="625"/>
        <end position="730"/>
    </location>
</feature>
<dbReference type="InterPro" id="IPR036028">
    <property type="entry name" value="SH3-like_dom_sf"/>
</dbReference>
<keyword evidence="1 2" id="KW-0728">SH3 domain</keyword>
<dbReference type="Pfam" id="PF00595">
    <property type="entry name" value="PDZ"/>
    <property type="match status" value="3"/>
</dbReference>
<dbReference type="PROSITE" id="PS50106">
    <property type="entry name" value="PDZ"/>
    <property type="match status" value="3"/>
</dbReference>
<dbReference type="SMART" id="SM00072">
    <property type="entry name" value="GuKc"/>
    <property type="match status" value="1"/>
</dbReference>
<evidence type="ECO:0000259" key="7">
    <source>
        <dbReference type="PROSITE" id="PS51145"/>
    </source>
</evidence>
<feature type="compositionally biased region" description="Basic and acidic residues" evidence="3">
    <location>
        <begin position="1213"/>
        <end position="1231"/>
    </location>
</feature>
<dbReference type="GO" id="GO:0005886">
    <property type="term" value="C:plasma membrane"/>
    <property type="evidence" value="ECO:0007669"/>
    <property type="project" value="TreeGrafter"/>
</dbReference>